<name>I1C0J3_RHIO9</name>
<dbReference type="GO" id="GO:0005634">
    <property type="term" value="C:nucleus"/>
    <property type="evidence" value="ECO:0007669"/>
    <property type="project" value="TreeGrafter"/>
</dbReference>
<dbReference type="Pfam" id="PF13865">
    <property type="entry name" value="FoP_duplication"/>
    <property type="match status" value="1"/>
</dbReference>
<dbReference type="PANTHER" id="PTHR19965">
    <property type="entry name" value="RNA AND EXPORT FACTOR BINDING PROTEIN"/>
    <property type="match status" value="1"/>
</dbReference>
<dbReference type="SUPFAM" id="SSF54928">
    <property type="entry name" value="RNA-binding domain, RBD"/>
    <property type="match status" value="1"/>
</dbReference>
<evidence type="ECO:0000256" key="5">
    <source>
        <dbReference type="SAM" id="MobiDB-lite"/>
    </source>
</evidence>
<evidence type="ECO:0000313" key="8">
    <source>
        <dbReference type="EMBL" id="EIE81973.1"/>
    </source>
</evidence>
<feature type="region of interest" description="Disordered" evidence="5">
    <location>
        <begin position="29"/>
        <end position="55"/>
    </location>
</feature>
<dbReference type="STRING" id="246409.I1C0J3"/>
<feature type="compositionally biased region" description="Pro residues" evidence="5">
    <location>
        <begin position="323"/>
        <end position="336"/>
    </location>
</feature>
<proteinExistence type="predicted"/>
<dbReference type="PROSITE" id="PS50102">
    <property type="entry name" value="RRM"/>
    <property type="match status" value="1"/>
</dbReference>
<sequence>MKCMTTGILIKSQSLLIFWYQKPYNRPRRNAPFNNNNHNTRSRNTFAPRSSTSDRKSNSLVVSNLHFNVTEKDLYDLFGQIGSLRRAFLHIGPNGKSAGVADVVFVNSNDAERARVTYNNVQLDGRPMHITTASILSNVSTSTGSGPRPRGNNTRRPTRGGGRRGDNRPKPNQQDLDADMDSYMGHIDSFHVFLFFLKKEKKMPENKKKDKKKKKDKIKEDNTEEDRFKPVANPAYNPAQDNVEKEKWTFSSNVQTSPTPADLQGYTAYKYVPSSGYSHLDPAQHKNAHSAFEQLQKVVMSTQTPPPSTEQVKPPQPAQQARPPQPMQQVKPPPQPLSKSRPSQPSSSTAQHIRPQQSLPTQHTRPPVQQYPVQQYPVHQTRQPQVAAPYGQRPPNSQQPMHPPTGRPQLLQDGTAVIHYARALWNYNAQLPSELSFFANDRFGIINQQPDGWWYAELLDPQRRKRGLVPGNYMVPL</sequence>
<dbReference type="InterPro" id="IPR012677">
    <property type="entry name" value="Nucleotide-bd_a/b_plait_sf"/>
</dbReference>
<evidence type="ECO:0000259" key="6">
    <source>
        <dbReference type="PROSITE" id="PS50002"/>
    </source>
</evidence>
<organism evidence="8 9">
    <name type="scientific">Rhizopus delemar (strain RA 99-880 / ATCC MYA-4621 / FGSC 9543 / NRRL 43880)</name>
    <name type="common">Mucormycosis agent</name>
    <name type="synonym">Rhizopus arrhizus var. delemar</name>
    <dbReference type="NCBI Taxonomy" id="246409"/>
    <lineage>
        <taxon>Eukaryota</taxon>
        <taxon>Fungi</taxon>
        <taxon>Fungi incertae sedis</taxon>
        <taxon>Mucoromycota</taxon>
        <taxon>Mucoromycotina</taxon>
        <taxon>Mucoromycetes</taxon>
        <taxon>Mucorales</taxon>
        <taxon>Mucorineae</taxon>
        <taxon>Rhizopodaceae</taxon>
        <taxon>Rhizopus</taxon>
    </lineage>
</organism>
<dbReference type="InterPro" id="IPR001452">
    <property type="entry name" value="SH3_domain"/>
</dbReference>
<dbReference type="PANTHER" id="PTHR19965:SF35">
    <property type="entry name" value="RNA ANNEALING PROTEIN YRA1"/>
    <property type="match status" value="1"/>
</dbReference>
<dbReference type="PROSITE" id="PS50002">
    <property type="entry name" value="SH3"/>
    <property type="match status" value="1"/>
</dbReference>
<dbReference type="GO" id="GO:0003729">
    <property type="term" value="F:mRNA binding"/>
    <property type="evidence" value="ECO:0007669"/>
    <property type="project" value="TreeGrafter"/>
</dbReference>
<keyword evidence="1 4" id="KW-0728">SH3 domain</keyword>
<dbReference type="SMART" id="SM00326">
    <property type="entry name" value="SH3"/>
    <property type="match status" value="1"/>
</dbReference>
<evidence type="ECO:0000256" key="3">
    <source>
        <dbReference type="PROSITE-ProRule" id="PRU00176"/>
    </source>
</evidence>
<accession>I1C0J3</accession>
<dbReference type="EMBL" id="CH476735">
    <property type="protein sequence ID" value="EIE81973.1"/>
    <property type="molecule type" value="Genomic_DNA"/>
</dbReference>
<dbReference type="Gene3D" id="3.30.70.330">
    <property type="match status" value="1"/>
</dbReference>
<feature type="compositionally biased region" description="Polar residues" evidence="5">
    <location>
        <begin position="349"/>
        <end position="364"/>
    </location>
</feature>
<dbReference type="InterPro" id="IPR051229">
    <property type="entry name" value="ALYREF_mRNA_export"/>
</dbReference>
<protein>
    <recommendedName>
        <fullName evidence="10">RRM domain-containing protein</fullName>
    </recommendedName>
</protein>
<keyword evidence="9" id="KW-1185">Reference proteome</keyword>
<reference evidence="8 9" key="1">
    <citation type="journal article" date="2009" name="PLoS Genet.">
        <title>Genomic analysis of the basal lineage fungus Rhizopus oryzae reveals a whole-genome duplication.</title>
        <authorList>
            <person name="Ma L.-J."/>
            <person name="Ibrahim A.S."/>
            <person name="Skory C."/>
            <person name="Grabherr M.G."/>
            <person name="Burger G."/>
            <person name="Butler M."/>
            <person name="Elias M."/>
            <person name="Idnurm A."/>
            <person name="Lang B.F."/>
            <person name="Sone T."/>
            <person name="Abe A."/>
            <person name="Calvo S.E."/>
            <person name="Corrochano L.M."/>
            <person name="Engels R."/>
            <person name="Fu J."/>
            <person name="Hansberg W."/>
            <person name="Kim J.-M."/>
            <person name="Kodira C.D."/>
            <person name="Koehrsen M.J."/>
            <person name="Liu B."/>
            <person name="Miranda-Saavedra D."/>
            <person name="O'Leary S."/>
            <person name="Ortiz-Castellanos L."/>
            <person name="Poulter R."/>
            <person name="Rodriguez-Romero J."/>
            <person name="Ruiz-Herrera J."/>
            <person name="Shen Y.-Q."/>
            <person name="Zeng Q."/>
            <person name="Galagan J."/>
            <person name="Birren B.W."/>
            <person name="Cuomo C.A."/>
            <person name="Wickes B.L."/>
        </authorList>
    </citation>
    <scope>NUCLEOTIDE SEQUENCE [LARGE SCALE GENOMIC DNA]</scope>
    <source>
        <strain evidence="9">RA 99-880 / ATCC MYA-4621 / FGSC 9543 / NRRL 43880</strain>
    </source>
</reference>
<dbReference type="Proteomes" id="UP000009138">
    <property type="component" value="Unassembled WGS sequence"/>
</dbReference>
<evidence type="ECO:0000259" key="7">
    <source>
        <dbReference type="PROSITE" id="PS50102"/>
    </source>
</evidence>
<dbReference type="CDD" id="cd00174">
    <property type="entry name" value="SH3"/>
    <property type="match status" value="1"/>
</dbReference>
<dbReference type="GO" id="GO:0006406">
    <property type="term" value="P:mRNA export from nucleus"/>
    <property type="evidence" value="ECO:0007669"/>
    <property type="project" value="TreeGrafter"/>
</dbReference>
<dbReference type="SUPFAM" id="SSF50044">
    <property type="entry name" value="SH3-domain"/>
    <property type="match status" value="1"/>
</dbReference>
<dbReference type="OrthoDB" id="19092at2759"/>
<dbReference type="InterPro" id="IPR036028">
    <property type="entry name" value="SH3-like_dom_sf"/>
</dbReference>
<evidence type="ECO:0008006" key="10">
    <source>
        <dbReference type="Google" id="ProtNLM"/>
    </source>
</evidence>
<dbReference type="InterPro" id="IPR035979">
    <property type="entry name" value="RBD_domain_sf"/>
</dbReference>
<feature type="compositionally biased region" description="Low complexity" evidence="5">
    <location>
        <begin position="30"/>
        <end position="45"/>
    </location>
</feature>
<keyword evidence="2 3" id="KW-0694">RNA-binding</keyword>
<feature type="region of interest" description="Disordered" evidence="5">
    <location>
        <begin position="300"/>
        <end position="367"/>
    </location>
</feature>
<feature type="domain" description="SH3" evidence="6">
    <location>
        <begin position="416"/>
        <end position="477"/>
    </location>
</feature>
<dbReference type="Pfam" id="PF00076">
    <property type="entry name" value="RRM_1"/>
    <property type="match status" value="1"/>
</dbReference>
<feature type="region of interest" description="Disordered" evidence="5">
    <location>
        <begin position="203"/>
        <end position="241"/>
    </location>
</feature>
<dbReference type="eggNOG" id="KOG0533">
    <property type="taxonomic scope" value="Eukaryota"/>
</dbReference>
<dbReference type="Gene3D" id="2.30.30.40">
    <property type="entry name" value="SH3 Domains"/>
    <property type="match status" value="1"/>
</dbReference>
<dbReference type="RefSeq" id="XP_067517369.1">
    <property type="nucleotide sequence ID" value="XM_067661268.1"/>
</dbReference>
<dbReference type="VEuPathDB" id="FungiDB:RO3G_06678"/>
<dbReference type="InParanoid" id="I1C0J3"/>
<evidence type="ECO:0000256" key="2">
    <source>
        <dbReference type="ARBA" id="ARBA00022884"/>
    </source>
</evidence>
<evidence type="ECO:0000313" key="9">
    <source>
        <dbReference type="Proteomes" id="UP000009138"/>
    </source>
</evidence>
<evidence type="ECO:0000256" key="1">
    <source>
        <dbReference type="ARBA" id="ARBA00022443"/>
    </source>
</evidence>
<feature type="region of interest" description="Disordered" evidence="5">
    <location>
        <begin position="137"/>
        <end position="179"/>
    </location>
</feature>
<feature type="compositionally biased region" description="Low complexity" evidence="5">
    <location>
        <begin position="337"/>
        <end position="348"/>
    </location>
</feature>
<dbReference type="Pfam" id="PF14604">
    <property type="entry name" value="SH3_9"/>
    <property type="match status" value="1"/>
</dbReference>
<feature type="domain" description="RRM" evidence="7">
    <location>
        <begin position="58"/>
        <end position="135"/>
    </location>
</feature>
<dbReference type="AlphaFoldDB" id="I1C0J3"/>
<dbReference type="PRINTS" id="PR00452">
    <property type="entry name" value="SH3DOMAIN"/>
</dbReference>
<feature type="compositionally biased region" description="Basic and acidic residues" evidence="5">
    <location>
        <begin position="217"/>
        <end position="229"/>
    </location>
</feature>
<dbReference type="SMART" id="SM00360">
    <property type="entry name" value="RRM"/>
    <property type="match status" value="1"/>
</dbReference>
<evidence type="ECO:0000256" key="4">
    <source>
        <dbReference type="PROSITE-ProRule" id="PRU00192"/>
    </source>
</evidence>
<feature type="compositionally biased region" description="Low complexity" evidence="5">
    <location>
        <begin position="146"/>
        <end position="155"/>
    </location>
</feature>
<dbReference type="GeneID" id="93613649"/>
<dbReference type="InterPro" id="IPR025715">
    <property type="entry name" value="FoP_C"/>
</dbReference>
<feature type="region of interest" description="Disordered" evidence="5">
    <location>
        <begin position="379"/>
        <end position="409"/>
    </location>
</feature>
<dbReference type="InterPro" id="IPR000504">
    <property type="entry name" value="RRM_dom"/>
</dbReference>
<gene>
    <name evidence="8" type="ORF">RO3G_06678</name>
</gene>